<protein>
    <submittedName>
        <fullName evidence="2">Uncharacterized protein</fullName>
    </submittedName>
</protein>
<evidence type="ECO:0000313" key="2">
    <source>
        <dbReference type="EMBL" id="QKS69847.1"/>
    </source>
</evidence>
<keyword evidence="1" id="KW-0812">Transmembrane</keyword>
<keyword evidence="1" id="KW-1133">Transmembrane helix</keyword>
<name>A0A859FA99_9BACI</name>
<dbReference type="AlphaFoldDB" id="A0A859FA99"/>
<evidence type="ECO:0000313" key="3">
    <source>
        <dbReference type="Proteomes" id="UP000318138"/>
    </source>
</evidence>
<sequence length="185" mass="20933">MRIRYTVPLVAVIITIIIGFIILDSSTENIVQGGDTTNVLFSDADEMEAYADIVIEVVATNDNTHVSRGEFDGHTLTKVEVLEVFKNNTGKDIGPYMAVAEPYYVSDRIIGHDVITYGDYMPLEEDGNYILFLSWAENIEGYWIVSLEQGQIKLGEDASDDEQTEFRSEQYQNLIESVKEKYNKN</sequence>
<gene>
    <name evidence="2" type="ORF">FLK61_23970</name>
</gene>
<accession>A0A859FA99</accession>
<dbReference type="KEGG" id="psua:FLK61_23970"/>
<organism evidence="2 3">
    <name type="scientific">Paenalkalicoccus suaedae</name>
    <dbReference type="NCBI Taxonomy" id="2592382"/>
    <lineage>
        <taxon>Bacteria</taxon>
        <taxon>Bacillati</taxon>
        <taxon>Bacillota</taxon>
        <taxon>Bacilli</taxon>
        <taxon>Bacillales</taxon>
        <taxon>Bacillaceae</taxon>
        <taxon>Paenalkalicoccus</taxon>
    </lineage>
</organism>
<dbReference type="EMBL" id="CP041372">
    <property type="protein sequence ID" value="QKS69847.1"/>
    <property type="molecule type" value="Genomic_DNA"/>
</dbReference>
<keyword evidence="3" id="KW-1185">Reference proteome</keyword>
<proteinExistence type="predicted"/>
<feature type="transmembrane region" description="Helical" evidence="1">
    <location>
        <begin position="5"/>
        <end position="23"/>
    </location>
</feature>
<keyword evidence="1" id="KW-0472">Membrane</keyword>
<evidence type="ECO:0000256" key="1">
    <source>
        <dbReference type="SAM" id="Phobius"/>
    </source>
</evidence>
<dbReference type="RefSeq" id="WP_176007892.1">
    <property type="nucleotide sequence ID" value="NZ_CP041372.2"/>
</dbReference>
<dbReference type="Proteomes" id="UP000318138">
    <property type="component" value="Chromosome"/>
</dbReference>
<reference evidence="3" key="1">
    <citation type="submission" date="2019-07" db="EMBL/GenBank/DDBJ databases">
        <title>Bacillus alkalisoli sp. nov. isolated from saline soil.</title>
        <authorList>
            <person name="Sun J.-Q."/>
            <person name="Xu L."/>
        </authorList>
    </citation>
    <scope>NUCLEOTIDE SEQUENCE [LARGE SCALE GENOMIC DNA]</scope>
    <source>
        <strain evidence="3">M4U3P1</strain>
    </source>
</reference>